<accession>A0A0W8F140</accession>
<comment type="similarity">
    <text evidence="1">Belongs to the SOS response-associated peptidase family.</text>
</comment>
<dbReference type="InterPro" id="IPR003738">
    <property type="entry name" value="SRAP"/>
</dbReference>
<dbReference type="InterPro" id="IPR036590">
    <property type="entry name" value="SRAP-like"/>
</dbReference>
<evidence type="ECO:0000256" key="2">
    <source>
        <dbReference type="ARBA" id="ARBA00022670"/>
    </source>
</evidence>
<organism evidence="8">
    <name type="scientific">hydrocarbon metagenome</name>
    <dbReference type="NCBI Taxonomy" id="938273"/>
    <lineage>
        <taxon>unclassified sequences</taxon>
        <taxon>metagenomes</taxon>
        <taxon>ecological metagenomes</taxon>
    </lineage>
</organism>
<dbReference type="GO" id="GO:0003697">
    <property type="term" value="F:single-stranded DNA binding"/>
    <property type="evidence" value="ECO:0007669"/>
    <property type="project" value="InterPro"/>
</dbReference>
<protein>
    <recommendedName>
        <fullName evidence="9">Abasic site processing protein</fullName>
    </recommendedName>
</protein>
<keyword evidence="7" id="KW-0456">Lyase</keyword>
<keyword evidence="3" id="KW-0227">DNA damage</keyword>
<dbReference type="Gene3D" id="3.90.1680.10">
    <property type="entry name" value="SOS response associated peptidase-like"/>
    <property type="match status" value="1"/>
</dbReference>
<evidence type="ECO:0008006" key="9">
    <source>
        <dbReference type="Google" id="ProtNLM"/>
    </source>
</evidence>
<evidence type="ECO:0000256" key="7">
    <source>
        <dbReference type="ARBA" id="ARBA00023239"/>
    </source>
</evidence>
<dbReference type="GO" id="GO:0008233">
    <property type="term" value="F:peptidase activity"/>
    <property type="evidence" value="ECO:0007669"/>
    <property type="project" value="UniProtKB-KW"/>
</dbReference>
<dbReference type="GO" id="GO:0106300">
    <property type="term" value="P:protein-DNA covalent cross-linking repair"/>
    <property type="evidence" value="ECO:0007669"/>
    <property type="project" value="InterPro"/>
</dbReference>
<gene>
    <name evidence="8" type="ORF">ASZ90_015843</name>
</gene>
<dbReference type="PANTHER" id="PTHR13604:SF0">
    <property type="entry name" value="ABASIC SITE PROCESSING PROTEIN HMCES"/>
    <property type="match status" value="1"/>
</dbReference>
<sequence>MCGRFTITVTIGLAERFRVTDCEIPDLPRYNIAPSQAIPVILRQDAGDRACVPMRWGLIPSWAKDLAAVRPAVNARAETLDERPTFRTPLARYRCLIPASGFYEWKKTGKTAFPYYIHRNDDELFAFAGLYDLWRSPEGEMTRTCAIITTPANRVVSRYHDRMPAILMPGYEDRWIDPRPLSPDERRVLLAPYPDDLLEVYRVSAAVNNPDAEGAHLIARSRNGTLPV</sequence>
<evidence type="ECO:0000256" key="6">
    <source>
        <dbReference type="ARBA" id="ARBA00023125"/>
    </source>
</evidence>
<evidence type="ECO:0000256" key="1">
    <source>
        <dbReference type="ARBA" id="ARBA00008136"/>
    </source>
</evidence>
<dbReference type="PANTHER" id="PTHR13604">
    <property type="entry name" value="DC12-RELATED"/>
    <property type="match status" value="1"/>
</dbReference>
<comment type="caution">
    <text evidence="8">The sequence shown here is derived from an EMBL/GenBank/DDBJ whole genome shotgun (WGS) entry which is preliminary data.</text>
</comment>
<dbReference type="EMBL" id="LNQE01001648">
    <property type="protein sequence ID" value="KUG14521.1"/>
    <property type="molecule type" value="Genomic_DNA"/>
</dbReference>
<keyword evidence="2" id="KW-0645">Protease</keyword>
<keyword evidence="5" id="KW-0190">Covalent protein-DNA linkage</keyword>
<evidence type="ECO:0000256" key="3">
    <source>
        <dbReference type="ARBA" id="ARBA00022763"/>
    </source>
</evidence>
<evidence type="ECO:0000256" key="5">
    <source>
        <dbReference type="ARBA" id="ARBA00023124"/>
    </source>
</evidence>
<dbReference type="SUPFAM" id="SSF143081">
    <property type="entry name" value="BB1717-like"/>
    <property type="match status" value="1"/>
</dbReference>
<proteinExistence type="inferred from homology"/>
<keyword evidence="4" id="KW-0378">Hydrolase</keyword>
<name>A0A0W8F140_9ZZZZ</name>
<dbReference type="GO" id="GO:0006508">
    <property type="term" value="P:proteolysis"/>
    <property type="evidence" value="ECO:0007669"/>
    <property type="project" value="UniProtKB-KW"/>
</dbReference>
<evidence type="ECO:0000313" key="8">
    <source>
        <dbReference type="EMBL" id="KUG14521.1"/>
    </source>
</evidence>
<dbReference type="AlphaFoldDB" id="A0A0W8F140"/>
<keyword evidence="6" id="KW-0238">DNA-binding</keyword>
<evidence type="ECO:0000256" key="4">
    <source>
        <dbReference type="ARBA" id="ARBA00022801"/>
    </source>
</evidence>
<reference evidence="8" key="1">
    <citation type="journal article" date="2015" name="Proc. Natl. Acad. Sci. U.S.A.">
        <title>Networks of energetic and metabolic interactions define dynamics in microbial communities.</title>
        <authorList>
            <person name="Embree M."/>
            <person name="Liu J.K."/>
            <person name="Al-Bassam M.M."/>
            <person name="Zengler K."/>
        </authorList>
    </citation>
    <scope>NUCLEOTIDE SEQUENCE</scope>
</reference>
<dbReference type="GO" id="GO:0016829">
    <property type="term" value="F:lyase activity"/>
    <property type="evidence" value="ECO:0007669"/>
    <property type="project" value="UniProtKB-KW"/>
</dbReference>
<dbReference type="Pfam" id="PF02586">
    <property type="entry name" value="SRAP"/>
    <property type="match status" value="1"/>
</dbReference>